<dbReference type="PROSITE" id="PS50850">
    <property type="entry name" value="MFS"/>
    <property type="match status" value="1"/>
</dbReference>
<keyword evidence="4" id="KW-1003">Cell membrane</keyword>
<name>A0ABP5F3J5_9ACTN</name>
<feature type="transmembrane region" description="Helical" evidence="8">
    <location>
        <begin position="424"/>
        <end position="442"/>
    </location>
</feature>
<dbReference type="RefSeq" id="WP_344663850.1">
    <property type="nucleotide sequence ID" value="NZ_BAAAQN010000002.1"/>
</dbReference>
<sequence length="513" mass="51998">MSARDRAADRLPREYLRIGGALVLGAAMAMLDATVVASATRTLAERFGSTLSAVAWVSTAYLLTLSVVVPLSGWAMGRFGGRRVWLVAVGAFLAGSLLCGLAWSIPSLVAFRVVQALGGGLIQPVGQALLGRNVGPRYMARVMAVMSVPMALLPVLGPAAGGLLLAGLGWRWIFFINLPIGVLAIVLVRRWVPAVEAGATGPAGAAGSAAAASAGGGAARFDVRGFALIAPGLAALVYGCSAAGDHGGFGSSAAWLPMAGGAVLLVLFVVYSLRTTVTPLLDLRLFLNKAFSVAMLNALLMGATLFGAMFLLPLYYQQAHGFSPLRAGLVLAPQGLGTAVSTFVAGRLTNRVGPRVLVVAGTALATVATIPFALVGASTSALSLAVPLLLRGLGLGLVMAPLITAGYSTLRRDLIPQATTTFNILNRVGGSIGTAVLAVILVRGLGSGTPTAATAASAYGATFWWALGCTAVTLVAAAFLPGARAMREALARTPASIPVPNGAAEKQPVPAAA</sequence>
<dbReference type="Gene3D" id="1.20.1720.10">
    <property type="entry name" value="Multidrug resistance protein D"/>
    <property type="match status" value="1"/>
</dbReference>
<feature type="transmembrane region" description="Helical" evidence="8">
    <location>
        <begin position="356"/>
        <end position="375"/>
    </location>
</feature>
<dbReference type="InterPro" id="IPR036259">
    <property type="entry name" value="MFS_trans_sf"/>
</dbReference>
<proteinExistence type="inferred from homology"/>
<feature type="transmembrane region" description="Helical" evidence="8">
    <location>
        <begin position="21"/>
        <end position="39"/>
    </location>
</feature>
<keyword evidence="5 8" id="KW-0812">Transmembrane</keyword>
<dbReference type="Gene3D" id="1.20.1250.20">
    <property type="entry name" value="MFS general substrate transporter like domains"/>
    <property type="match status" value="1"/>
</dbReference>
<feature type="transmembrane region" description="Helical" evidence="8">
    <location>
        <begin position="226"/>
        <end position="244"/>
    </location>
</feature>
<dbReference type="SUPFAM" id="SSF103473">
    <property type="entry name" value="MFS general substrate transporter"/>
    <property type="match status" value="1"/>
</dbReference>
<keyword evidence="11" id="KW-1185">Reference proteome</keyword>
<dbReference type="InterPro" id="IPR004638">
    <property type="entry name" value="EmrB-like"/>
</dbReference>
<evidence type="ECO:0000313" key="11">
    <source>
        <dbReference type="Proteomes" id="UP001500751"/>
    </source>
</evidence>
<evidence type="ECO:0000259" key="9">
    <source>
        <dbReference type="PROSITE" id="PS50850"/>
    </source>
</evidence>
<dbReference type="PANTHER" id="PTHR42718">
    <property type="entry name" value="MAJOR FACILITATOR SUPERFAMILY MULTIDRUG TRANSPORTER MFSC"/>
    <property type="match status" value="1"/>
</dbReference>
<evidence type="ECO:0000256" key="7">
    <source>
        <dbReference type="ARBA" id="ARBA00023136"/>
    </source>
</evidence>
<feature type="transmembrane region" description="Helical" evidence="8">
    <location>
        <begin position="142"/>
        <end position="164"/>
    </location>
</feature>
<feature type="transmembrane region" description="Helical" evidence="8">
    <location>
        <begin position="256"/>
        <end position="273"/>
    </location>
</feature>
<evidence type="ECO:0000256" key="5">
    <source>
        <dbReference type="ARBA" id="ARBA00022692"/>
    </source>
</evidence>
<evidence type="ECO:0000256" key="8">
    <source>
        <dbReference type="SAM" id="Phobius"/>
    </source>
</evidence>
<keyword evidence="6 8" id="KW-1133">Transmembrane helix</keyword>
<dbReference type="NCBIfam" id="TIGR00711">
    <property type="entry name" value="efflux_EmrB"/>
    <property type="match status" value="1"/>
</dbReference>
<evidence type="ECO:0000256" key="6">
    <source>
        <dbReference type="ARBA" id="ARBA00022989"/>
    </source>
</evidence>
<keyword evidence="7 8" id="KW-0472">Membrane</keyword>
<feature type="transmembrane region" description="Helical" evidence="8">
    <location>
        <begin position="84"/>
        <end position="103"/>
    </location>
</feature>
<feature type="transmembrane region" description="Helical" evidence="8">
    <location>
        <begin position="294"/>
        <end position="316"/>
    </location>
</feature>
<accession>A0ABP5F3J5</accession>
<reference evidence="11" key="1">
    <citation type="journal article" date="2019" name="Int. J. Syst. Evol. Microbiol.">
        <title>The Global Catalogue of Microorganisms (GCM) 10K type strain sequencing project: providing services to taxonomists for standard genome sequencing and annotation.</title>
        <authorList>
            <consortium name="The Broad Institute Genomics Platform"/>
            <consortium name="The Broad Institute Genome Sequencing Center for Infectious Disease"/>
            <person name="Wu L."/>
            <person name="Ma J."/>
        </authorList>
    </citation>
    <scope>NUCLEOTIDE SEQUENCE [LARGE SCALE GENOMIC DNA]</scope>
    <source>
        <strain evidence="11">JCM 16014</strain>
    </source>
</reference>
<feature type="transmembrane region" description="Helical" evidence="8">
    <location>
        <begin position="328"/>
        <end position="349"/>
    </location>
</feature>
<evidence type="ECO:0000256" key="2">
    <source>
        <dbReference type="ARBA" id="ARBA00008537"/>
    </source>
</evidence>
<dbReference type="Pfam" id="PF07690">
    <property type="entry name" value="MFS_1"/>
    <property type="match status" value="1"/>
</dbReference>
<feature type="transmembrane region" description="Helical" evidence="8">
    <location>
        <begin position="381"/>
        <end position="403"/>
    </location>
</feature>
<evidence type="ECO:0000256" key="1">
    <source>
        <dbReference type="ARBA" id="ARBA00004651"/>
    </source>
</evidence>
<comment type="similarity">
    <text evidence="2">Belongs to the major facilitator superfamily. EmrB family.</text>
</comment>
<evidence type="ECO:0000313" key="10">
    <source>
        <dbReference type="EMBL" id="GAA2013604.1"/>
    </source>
</evidence>
<feature type="transmembrane region" description="Helical" evidence="8">
    <location>
        <begin position="170"/>
        <end position="188"/>
    </location>
</feature>
<feature type="transmembrane region" description="Helical" evidence="8">
    <location>
        <begin position="51"/>
        <end position="72"/>
    </location>
</feature>
<keyword evidence="3" id="KW-0813">Transport</keyword>
<dbReference type="InterPro" id="IPR011701">
    <property type="entry name" value="MFS"/>
</dbReference>
<dbReference type="PANTHER" id="PTHR42718:SF9">
    <property type="entry name" value="MAJOR FACILITATOR SUPERFAMILY MULTIDRUG TRANSPORTER MFSC"/>
    <property type="match status" value="1"/>
</dbReference>
<organism evidence="10 11">
    <name type="scientific">Catenulispora yoronensis</name>
    <dbReference type="NCBI Taxonomy" id="450799"/>
    <lineage>
        <taxon>Bacteria</taxon>
        <taxon>Bacillati</taxon>
        <taxon>Actinomycetota</taxon>
        <taxon>Actinomycetes</taxon>
        <taxon>Catenulisporales</taxon>
        <taxon>Catenulisporaceae</taxon>
        <taxon>Catenulispora</taxon>
    </lineage>
</organism>
<dbReference type="EMBL" id="BAAAQN010000002">
    <property type="protein sequence ID" value="GAA2013604.1"/>
    <property type="molecule type" value="Genomic_DNA"/>
</dbReference>
<gene>
    <name evidence="10" type="ORF">GCM10009839_05470</name>
</gene>
<evidence type="ECO:0000256" key="3">
    <source>
        <dbReference type="ARBA" id="ARBA00022448"/>
    </source>
</evidence>
<dbReference type="Proteomes" id="UP001500751">
    <property type="component" value="Unassembled WGS sequence"/>
</dbReference>
<comment type="subcellular location">
    <subcellularLocation>
        <location evidence="1">Cell membrane</location>
        <topology evidence="1">Multi-pass membrane protein</topology>
    </subcellularLocation>
</comment>
<evidence type="ECO:0000256" key="4">
    <source>
        <dbReference type="ARBA" id="ARBA00022475"/>
    </source>
</evidence>
<comment type="caution">
    <text evidence="10">The sequence shown here is derived from an EMBL/GenBank/DDBJ whole genome shotgun (WGS) entry which is preliminary data.</text>
</comment>
<feature type="transmembrane region" description="Helical" evidence="8">
    <location>
        <begin position="462"/>
        <end position="483"/>
    </location>
</feature>
<feature type="domain" description="Major facilitator superfamily (MFS) profile" evidence="9">
    <location>
        <begin position="18"/>
        <end position="485"/>
    </location>
</feature>
<protein>
    <submittedName>
        <fullName evidence="10">DHA2 family efflux MFS transporter permease subunit</fullName>
    </submittedName>
</protein>
<dbReference type="InterPro" id="IPR020846">
    <property type="entry name" value="MFS_dom"/>
</dbReference>